<dbReference type="Gene3D" id="3.40.50.300">
    <property type="entry name" value="P-loop containing nucleotide triphosphate hydrolases"/>
    <property type="match status" value="2"/>
</dbReference>
<dbReference type="PANTHER" id="PTHR42855">
    <property type="entry name" value="ABC TRANSPORTER ATP-BINDING SUBUNIT"/>
    <property type="match status" value="1"/>
</dbReference>
<dbReference type="SMART" id="SM00382">
    <property type="entry name" value="AAA"/>
    <property type="match status" value="2"/>
</dbReference>
<dbReference type="GO" id="GO:0005524">
    <property type="term" value="F:ATP binding"/>
    <property type="evidence" value="ECO:0007669"/>
    <property type="project" value="UniProtKB-KW"/>
</dbReference>
<organism evidence="5 6">
    <name type="scientific">Georgenia wutianyii</name>
    <dbReference type="NCBI Taxonomy" id="2585135"/>
    <lineage>
        <taxon>Bacteria</taxon>
        <taxon>Bacillati</taxon>
        <taxon>Actinomycetota</taxon>
        <taxon>Actinomycetes</taxon>
        <taxon>Micrococcales</taxon>
        <taxon>Bogoriellaceae</taxon>
        <taxon>Georgenia</taxon>
    </lineage>
</organism>
<dbReference type="EMBL" id="CP040899">
    <property type="protein sequence ID" value="QDB78312.1"/>
    <property type="molecule type" value="Genomic_DNA"/>
</dbReference>
<gene>
    <name evidence="5" type="ORF">FE251_02170</name>
</gene>
<name>A0ABX5VIV4_9MICO</name>
<feature type="region of interest" description="Disordered" evidence="3">
    <location>
        <begin position="500"/>
        <end position="541"/>
    </location>
</feature>
<keyword evidence="6" id="KW-1185">Reference proteome</keyword>
<evidence type="ECO:0000256" key="1">
    <source>
        <dbReference type="ARBA" id="ARBA00022741"/>
    </source>
</evidence>
<dbReference type="Pfam" id="PF16326">
    <property type="entry name" value="ABC_tran_CTD"/>
    <property type="match status" value="1"/>
</dbReference>
<dbReference type="CDD" id="cd03221">
    <property type="entry name" value="ABCF_EF-3"/>
    <property type="match status" value="2"/>
</dbReference>
<dbReference type="InterPro" id="IPR027417">
    <property type="entry name" value="P-loop_NTPase"/>
</dbReference>
<evidence type="ECO:0000259" key="4">
    <source>
        <dbReference type="PROSITE" id="PS50893"/>
    </source>
</evidence>
<dbReference type="PROSITE" id="PS00211">
    <property type="entry name" value="ABC_TRANSPORTER_1"/>
    <property type="match status" value="2"/>
</dbReference>
<keyword evidence="2 5" id="KW-0067">ATP-binding</keyword>
<dbReference type="InterPro" id="IPR037118">
    <property type="entry name" value="Val-tRNA_synth_C_sf"/>
</dbReference>
<dbReference type="RefSeq" id="WP_139071298.1">
    <property type="nucleotide sequence ID" value="NZ_CP040899.1"/>
</dbReference>
<dbReference type="Gene3D" id="1.10.287.380">
    <property type="entry name" value="Valyl-tRNA synthetase, C-terminal domain"/>
    <property type="match status" value="1"/>
</dbReference>
<dbReference type="PROSITE" id="PS50893">
    <property type="entry name" value="ABC_TRANSPORTER_2"/>
    <property type="match status" value="2"/>
</dbReference>
<dbReference type="Proteomes" id="UP000313948">
    <property type="component" value="Chromosome"/>
</dbReference>
<feature type="compositionally biased region" description="Basic and acidic residues" evidence="3">
    <location>
        <begin position="514"/>
        <end position="537"/>
    </location>
</feature>
<dbReference type="InterPro" id="IPR017871">
    <property type="entry name" value="ABC_transporter-like_CS"/>
</dbReference>
<proteinExistence type="predicted"/>
<feature type="domain" description="ABC transporter" evidence="4">
    <location>
        <begin position="5"/>
        <end position="230"/>
    </location>
</feature>
<keyword evidence="1" id="KW-0547">Nucleotide-binding</keyword>
<sequence>MAHLLGAEALHLEYPTRVVLDSVTLGIDEGDRIGIVGRNGDGKSSLLRLLSRRLEPDDGRVTWRGGLRVGVLDQADTLEDDHTVGQTVVGDRPEHEWAGDASVRDVIAGLVPDVPWDAPVGTLSGGQRRRVALAALLVQEWDVVMLDEPTNHLDVEGISWLADHLKRRWAAGSGGLLVVTHDRWFLDEVALTTWEVHDRVVEPFEGGYAAYVLQRVERDRQAAVVEAKRQNLMRKELAWLRRGAPARTSKPKFRIDAANQLIEDVPPLRDRTELSRLATARLGKDVVDLLDVSVSFGENQVLRDVEWRIGPGERTGILGANGAGKSTLLALVAGTLQPDSGRVKRGKSVRLAILDQQFTGLGEIADDRVRDVLARTRTSYVVDGKELTPAQLLERLGFAREHLSARVGELSGGQKRRLQLLLILLDEPNVLILDEPTNDVDTDMLAAMEDLLDSWPGTLIVVSHDRYLLERVTDQQYAVMDGRLRHVPGGVEEYLELRRRQDEGTSGAQAPAKEQPRGAEQHAARKELASTERRLEKASAQVAALHERMAAHDPGDYAGLAALTEEARALEAQVAELEERWLELSEQAG</sequence>
<protein>
    <submittedName>
        <fullName evidence="5">ABC-F family ATP-binding cassette domain-containing protein</fullName>
    </submittedName>
</protein>
<evidence type="ECO:0000256" key="2">
    <source>
        <dbReference type="ARBA" id="ARBA00022840"/>
    </source>
</evidence>
<evidence type="ECO:0000313" key="5">
    <source>
        <dbReference type="EMBL" id="QDB78312.1"/>
    </source>
</evidence>
<accession>A0ABX5VIV4</accession>
<dbReference type="InterPro" id="IPR051309">
    <property type="entry name" value="ABCF_ATPase"/>
</dbReference>
<dbReference type="InterPro" id="IPR003439">
    <property type="entry name" value="ABC_transporter-like_ATP-bd"/>
</dbReference>
<dbReference type="InterPro" id="IPR003593">
    <property type="entry name" value="AAA+_ATPase"/>
</dbReference>
<dbReference type="InterPro" id="IPR032524">
    <property type="entry name" value="ABC_tran_C"/>
</dbReference>
<dbReference type="PANTHER" id="PTHR42855:SF1">
    <property type="entry name" value="ABC TRANSPORTER DOMAIN-CONTAINING PROTEIN"/>
    <property type="match status" value="1"/>
</dbReference>
<evidence type="ECO:0000256" key="3">
    <source>
        <dbReference type="SAM" id="MobiDB-lite"/>
    </source>
</evidence>
<dbReference type="SUPFAM" id="SSF52540">
    <property type="entry name" value="P-loop containing nucleoside triphosphate hydrolases"/>
    <property type="match status" value="2"/>
</dbReference>
<feature type="domain" description="ABC transporter" evidence="4">
    <location>
        <begin position="287"/>
        <end position="506"/>
    </location>
</feature>
<reference evidence="5 6" key="1">
    <citation type="submission" date="2019-05" db="EMBL/GenBank/DDBJ databases">
        <title>Georgenia *** sp. nov., and Georgenia *** sp. nov., isolated from the intestinal contents of plateau pika (Ochotona curzoniae) in the Qinghai-Tibet plateau of China.</title>
        <authorList>
            <person name="Tian Z."/>
        </authorList>
    </citation>
    <scope>NUCLEOTIDE SEQUENCE [LARGE SCALE GENOMIC DNA]</scope>
    <source>
        <strain evidence="5 6">Z294</strain>
    </source>
</reference>
<dbReference type="Pfam" id="PF00005">
    <property type="entry name" value="ABC_tran"/>
    <property type="match status" value="2"/>
</dbReference>
<evidence type="ECO:0000313" key="6">
    <source>
        <dbReference type="Proteomes" id="UP000313948"/>
    </source>
</evidence>